<sequence>MNLWGKEDYYGIKSIIDDAKKF</sequence>
<evidence type="ECO:0000313" key="1">
    <source>
        <dbReference type="EMBL" id="CDG03736.1"/>
    </source>
</evidence>
<gene>
    <name evidence="1" type="ORF">O9U_11310</name>
</gene>
<proteinExistence type="predicted"/>
<comment type="caution">
    <text evidence="1">The sequence shown here is derived from an EMBL/GenBank/DDBJ whole genome shotgun (WGS) entry which is preliminary data.</text>
</comment>
<reference evidence="1 2" key="1">
    <citation type="journal article" date="2013" name="Appl. Environ. Microbiol.">
        <title>The Carbohydrate Metabolism Signature of Lactococcus lactis Strain A12 Reveals Its Sourdough Ecosystem Origin.</title>
        <authorList>
            <person name="Passerini D."/>
            <person name="Coddeville M."/>
            <person name="Le Bourgeois P."/>
            <person name="Loubiere P."/>
            <person name="Ritzenthaler P."/>
            <person name="Fontagne-Faucher C."/>
            <person name="Daveran-Mingot M.L."/>
            <person name="Cocaign-Bousquet M."/>
        </authorList>
    </citation>
    <scope>NUCLEOTIDE SEQUENCE [LARGE SCALE GENOMIC DNA]</scope>
    <source>
        <strain evidence="1 2">A12</strain>
    </source>
</reference>
<name>S6FEP0_LACLL</name>
<dbReference type="Proteomes" id="UP000015361">
    <property type="component" value="Unassembled WGS sequence"/>
</dbReference>
<evidence type="ECO:0000313" key="2">
    <source>
        <dbReference type="Proteomes" id="UP000015361"/>
    </source>
</evidence>
<protein>
    <submittedName>
        <fullName evidence="1">Uncharacterized protein</fullName>
    </submittedName>
</protein>
<dbReference type="EMBL" id="CBLU010000005">
    <property type="protein sequence ID" value="CDG03736.1"/>
    <property type="molecule type" value="Genomic_DNA"/>
</dbReference>
<accession>S6FEP0</accession>
<dbReference type="AlphaFoldDB" id="S6FEP0"/>
<organism evidence="1 2">
    <name type="scientific">Lactococcus lactis subsp. lactis A12</name>
    <dbReference type="NCBI Taxonomy" id="1137134"/>
    <lineage>
        <taxon>Bacteria</taxon>
        <taxon>Bacillati</taxon>
        <taxon>Bacillota</taxon>
        <taxon>Bacilli</taxon>
        <taxon>Lactobacillales</taxon>
        <taxon>Streptococcaceae</taxon>
        <taxon>Lactococcus</taxon>
    </lineage>
</organism>